<dbReference type="EMBL" id="BKZW01000004">
    <property type="protein sequence ID" value="GER91933.1"/>
    <property type="molecule type" value="Genomic_DNA"/>
</dbReference>
<feature type="compositionally biased region" description="Basic and acidic residues" evidence="1">
    <location>
        <begin position="44"/>
        <end position="57"/>
    </location>
</feature>
<feature type="region of interest" description="Disordered" evidence="1">
    <location>
        <begin position="1"/>
        <end position="63"/>
    </location>
</feature>
<evidence type="ECO:0000313" key="6">
    <source>
        <dbReference type="EMBL" id="GER89397.1"/>
    </source>
</evidence>
<evidence type="ECO:0000313" key="7">
    <source>
        <dbReference type="EMBL" id="GER89797.1"/>
    </source>
</evidence>
<dbReference type="Proteomes" id="UP000326912">
    <property type="component" value="Unassembled WGS sequence"/>
</dbReference>
<evidence type="ECO:0000313" key="9">
    <source>
        <dbReference type="Proteomes" id="UP000326912"/>
    </source>
</evidence>
<comment type="caution">
    <text evidence="5">The sequence shown here is derived from an EMBL/GenBank/DDBJ whole genome shotgun (WGS) entry which is preliminary data.</text>
</comment>
<evidence type="ECO:0000313" key="5">
    <source>
        <dbReference type="EMBL" id="GER88517.1"/>
    </source>
</evidence>
<name>A0A5J4KPZ9_9CHLR</name>
<dbReference type="EMBL" id="BKZW01000001">
    <property type="protein sequence ID" value="GER88517.1"/>
    <property type="molecule type" value="Genomic_DNA"/>
</dbReference>
<dbReference type="EMBL" id="BKZW01000001">
    <property type="protein sequence ID" value="GER87340.1"/>
    <property type="molecule type" value="Genomic_DNA"/>
</dbReference>
<evidence type="ECO:0000313" key="8">
    <source>
        <dbReference type="EMBL" id="GER91933.1"/>
    </source>
</evidence>
<dbReference type="EMBL" id="BKZW01000001">
    <property type="protein sequence ID" value="GER89397.1"/>
    <property type="molecule type" value="Genomic_DNA"/>
</dbReference>
<accession>A0A5J4KPZ9</accession>
<evidence type="ECO:0000313" key="4">
    <source>
        <dbReference type="EMBL" id="GER87340.1"/>
    </source>
</evidence>
<organism evidence="5 9">
    <name type="scientific">Dictyobacter vulcani</name>
    <dbReference type="NCBI Taxonomy" id="2607529"/>
    <lineage>
        <taxon>Bacteria</taxon>
        <taxon>Bacillati</taxon>
        <taxon>Chloroflexota</taxon>
        <taxon>Ktedonobacteria</taxon>
        <taxon>Ktedonobacterales</taxon>
        <taxon>Dictyobacteraceae</taxon>
        <taxon>Dictyobacter</taxon>
    </lineage>
</organism>
<dbReference type="AlphaFoldDB" id="A0A5J4KPZ9"/>
<sequence>MESIENLNRKRKGSKSLASIDFDEEVMPSQQRIGRVAKDRKKGLRDGLSRRAKRFEEADGQAM</sequence>
<evidence type="ECO:0000256" key="1">
    <source>
        <dbReference type="SAM" id="MobiDB-lite"/>
    </source>
</evidence>
<dbReference type="EMBL" id="BKZW01000002">
    <property type="protein sequence ID" value="GER89797.1"/>
    <property type="molecule type" value="Genomic_DNA"/>
</dbReference>
<dbReference type="EMBL" id="BKZW01000001">
    <property type="protein sequence ID" value="GER86348.1"/>
    <property type="molecule type" value="Genomic_DNA"/>
</dbReference>
<proteinExistence type="predicted"/>
<evidence type="ECO:0000313" key="3">
    <source>
        <dbReference type="EMBL" id="GER86348.1"/>
    </source>
</evidence>
<evidence type="ECO:0000313" key="2">
    <source>
        <dbReference type="EMBL" id="GER85847.1"/>
    </source>
</evidence>
<dbReference type="EMBL" id="BKZW01000001">
    <property type="protein sequence ID" value="GER85847.1"/>
    <property type="molecule type" value="Genomic_DNA"/>
</dbReference>
<protein>
    <submittedName>
        <fullName evidence="5">Uncharacterized protein</fullName>
    </submittedName>
</protein>
<keyword evidence="9" id="KW-1185">Reference proteome</keyword>
<gene>
    <name evidence="2" type="ORF">KDW_00090</name>
    <name evidence="3" type="ORF">KDW_05100</name>
    <name evidence="4" type="ORF">KDW_15020</name>
    <name evidence="5" type="ORF">KDW_26790</name>
    <name evidence="6" type="ORF">KDW_35590</name>
    <name evidence="7" type="ORF">KDW_39590</name>
    <name evidence="8" type="ORF">KDW_60950</name>
</gene>
<reference evidence="5 9" key="1">
    <citation type="submission" date="2019-10" db="EMBL/GenBank/DDBJ databases">
        <title>Dictyobacter vulcani sp. nov., within the class Ktedonobacteria, isolated from soil of volcanic Mt. Zao.</title>
        <authorList>
            <person name="Zheng Y."/>
            <person name="Wang C.M."/>
            <person name="Sakai Y."/>
            <person name="Abe K."/>
            <person name="Yokota A."/>
            <person name="Yabe S."/>
        </authorList>
    </citation>
    <scope>NUCLEOTIDE SEQUENCE [LARGE SCALE GENOMIC DNA]</scope>
    <source>
        <strain evidence="5 9">W12</strain>
    </source>
</reference>